<dbReference type="NCBIfam" id="TIGR01891">
    <property type="entry name" value="amidohydrolases"/>
    <property type="match status" value="1"/>
</dbReference>
<dbReference type="PANTHER" id="PTHR11014">
    <property type="entry name" value="PEPTIDASE M20 FAMILY MEMBER"/>
    <property type="match status" value="1"/>
</dbReference>
<evidence type="ECO:0000313" key="4">
    <source>
        <dbReference type="EMBL" id="CAD2076254.1"/>
    </source>
</evidence>
<dbReference type="CDD" id="cd03886">
    <property type="entry name" value="M20_Acy1"/>
    <property type="match status" value="1"/>
</dbReference>
<keyword evidence="1 4" id="KW-0378">Hydrolase</keyword>
<dbReference type="PANTHER" id="PTHR11014:SF63">
    <property type="entry name" value="METALLOPEPTIDASE, PUTATIVE (AFU_ORTHOLOGUE AFUA_6G09600)-RELATED"/>
    <property type="match status" value="1"/>
</dbReference>
<reference evidence="4 5" key="1">
    <citation type="submission" date="2020-07" db="EMBL/GenBank/DDBJ databases">
        <authorList>
            <person name="Criscuolo A."/>
        </authorList>
    </citation>
    <scope>NUCLEOTIDE SEQUENCE [LARGE SCALE GENOMIC DNA]</scope>
    <source>
        <strain evidence="4">CIP107946</strain>
    </source>
</reference>
<dbReference type="Pfam" id="PF01546">
    <property type="entry name" value="Peptidase_M20"/>
    <property type="match status" value="1"/>
</dbReference>
<dbReference type="InterPro" id="IPR036264">
    <property type="entry name" value="Bact_exopeptidase_dim_dom"/>
</dbReference>
<dbReference type="SUPFAM" id="SSF53187">
    <property type="entry name" value="Zn-dependent exopeptidases"/>
    <property type="match status" value="1"/>
</dbReference>
<gene>
    <name evidence="4" type="primary">yxeP_4</name>
    <name evidence="4" type="ORF">JEOPIN946_01219</name>
</gene>
<feature type="binding site" evidence="2">
    <location>
        <position position="97"/>
    </location>
    <ligand>
        <name>Mn(2+)</name>
        <dbReference type="ChEBI" id="CHEBI:29035"/>
        <label>2</label>
    </ligand>
</feature>
<evidence type="ECO:0000256" key="2">
    <source>
        <dbReference type="PIRSR" id="PIRSR005962-1"/>
    </source>
</evidence>
<organism evidence="4 5">
    <name type="scientific">Phocicoccus pinnipedialis</name>
    <dbReference type="NCBI Taxonomy" id="110845"/>
    <lineage>
        <taxon>Bacteria</taxon>
        <taxon>Bacillati</taxon>
        <taxon>Bacillota</taxon>
        <taxon>Bacilli</taxon>
        <taxon>Bacillales</taxon>
        <taxon>Salinicoccaceae</taxon>
        <taxon>Phocicoccus</taxon>
    </lineage>
</organism>
<evidence type="ECO:0000313" key="5">
    <source>
        <dbReference type="Proteomes" id="UP000588186"/>
    </source>
</evidence>
<dbReference type="Gene3D" id="3.40.630.10">
    <property type="entry name" value="Zn peptidases"/>
    <property type="match status" value="1"/>
</dbReference>
<feature type="domain" description="Peptidase M20 dimerisation" evidence="3">
    <location>
        <begin position="180"/>
        <end position="275"/>
    </location>
</feature>
<dbReference type="GO" id="GO:0019877">
    <property type="term" value="P:diaminopimelate biosynthetic process"/>
    <property type="evidence" value="ECO:0007669"/>
    <property type="project" value="UniProtKB-ARBA"/>
</dbReference>
<feature type="binding site" evidence="2">
    <location>
        <position position="356"/>
    </location>
    <ligand>
        <name>Mn(2+)</name>
        <dbReference type="ChEBI" id="CHEBI:29035"/>
        <label>2</label>
    </ligand>
</feature>
<feature type="binding site" evidence="2">
    <location>
        <position position="95"/>
    </location>
    <ligand>
        <name>Mn(2+)</name>
        <dbReference type="ChEBI" id="CHEBI:29035"/>
        <label>2</label>
    </ligand>
</feature>
<dbReference type="GO" id="GO:0046872">
    <property type="term" value="F:metal ion binding"/>
    <property type="evidence" value="ECO:0007669"/>
    <property type="project" value="UniProtKB-KW"/>
</dbReference>
<dbReference type="AlphaFoldDB" id="A0A6V7REL7"/>
<accession>A0A6V7REL7</accession>
<evidence type="ECO:0000256" key="1">
    <source>
        <dbReference type="ARBA" id="ARBA00022801"/>
    </source>
</evidence>
<keyword evidence="2" id="KW-0479">Metal-binding</keyword>
<dbReference type="FunFam" id="3.30.70.360:FF:000001">
    <property type="entry name" value="N-acetyldiaminopimelate deacetylase"/>
    <property type="match status" value="1"/>
</dbReference>
<keyword evidence="5" id="KW-1185">Reference proteome</keyword>
<comment type="caution">
    <text evidence="4">The sequence shown here is derived from an EMBL/GenBank/DDBJ whole genome shotgun (WGS) entry which is preliminary data.</text>
</comment>
<keyword evidence="2" id="KW-0464">Manganese</keyword>
<dbReference type="InterPro" id="IPR017439">
    <property type="entry name" value="Amidohydrolase"/>
</dbReference>
<protein>
    <submittedName>
        <fullName evidence="4">Putative hydrolase YxeP</fullName>
    </submittedName>
</protein>
<dbReference type="EMBL" id="CAJEWB010000010">
    <property type="protein sequence ID" value="CAD2076254.1"/>
    <property type="molecule type" value="Genomic_DNA"/>
</dbReference>
<dbReference type="PIRSF" id="PIRSF005962">
    <property type="entry name" value="Pept_M20D_amidohydro"/>
    <property type="match status" value="1"/>
</dbReference>
<feature type="binding site" evidence="2">
    <location>
        <position position="159"/>
    </location>
    <ligand>
        <name>Mn(2+)</name>
        <dbReference type="ChEBI" id="CHEBI:29035"/>
        <label>2</label>
    </ligand>
</feature>
<feature type="binding site" evidence="2">
    <location>
        <position position="131"/>
    </location>
    <ligand>
        <name>Mn(2+)</name>
        <dbReference type="ChEBI" id="CHEBI:29035"/>
        <label>2</label>
    </ligand>
</feature>
<evidence type="ECO:0000259" key="3">
    <source>
        <dbReference type="Pfam" id="PF07687"/>
    </source>
</evidence>
<comment type="cofactor">
    <cofactor evidence="2">
        <name>Mn(2+)</name>
        <dbReference type="ChEBI" id="CHEBI:29035"/>
    </cofactor>
    <text evidence="2">The Mn(2+) ion enhances activity.</text>
</comment>
<dbReference type="InterPro" id="IPR002933">
    <property type="entry name" value="Peptidase_M20"/>
</dbReference>
<name>A0A6V7REL7_9BACL</name>
<dbReference type="Pfam" id="PF07687">
    <property type="entry name" value="M20_dimer"/>
    <property type="match status" value="1"/>
</dbReference>
<dbReference type="GO" id="GO:0050118">
    <property type="term" value="F:N-acetyldiaminopimelate deacetylase activity"/>
    <property type="evidence" value="ECO:0007669"/>
    <property type="project" value="UniProtKB-ARBA"/>
</dbReference>
<dbReference type="RefSeq" id="WP_186077787.1">
    <property type="nucleotide sequence ID" value="NZ_CAJEWB010000010.1"/>
</dbReference>
<sequence>MNNYIQDTINFRRELHENPELSMMEENTSRRVKEKLTEYGIPFKEGYAKHGILGIIKGEKPGGIVGIRADMDALPINESSGEPFSSKVENIMHACGHDAHTSMLVTVGRILNERRSEISGVILLIFQPAEENSPTGGSQAMMDDGIFDEYEPDVLLAQHVWPGLPVGQFGVMSGPIMGNSDRFKIKITGTGGHAAMPNETNDAIIMMNALISNLQTIVSRNVDPFDPAVLTIGTVKAGTAYNVIAEEAELNGTIRTQSDDVKELIKRRFHEVVEETIAAFKGKVEIDYYDGYPATVNDEEIAIQVKSVISKKYGEESVPSLRPSLGGEDFGRFLKKYPGVYYWLGTSIGEGQKPLHNPGFKLNEDALKYGVETMVEVTLKTLERVNEKLND</sequence>
<dbReference type="SUPFAM" id="SSF55031">
    <property type="entry name" value="Bacterial exopeptidase dimerisation domain"/>
    <property type="match status" value="1"/>
</dbReference>
<proteinExistence type="predicted"/>
<dbReference type="InterPro" id="IPR011650">
    <property type="entry name" value="Peptidase_M20_dimer"/>
</dbReference>
<dbReference type="Proteomes" id="UP000588186">
    <property type="component" value="Unassembled WGS sequence"/>
</dbReference>
<dbReference type="Gene3D" id="3.30.70.360">
    <property type="match status" value="1"/>
</dbReference>